<feature type="transmembrane region" description="Helical" evidence="7">
    <location>
        <begin position="184"/>
        <end position="203"/>
    </location>
</feature>
<accession>A0A388SEH2</accession>
<keyword evidence="5 7" id="KW-1133">Transmembrane helix</keyword>
<feature type="transmembrane region" description="Helical" evidence="7">
    <location>
        <begin position="93"/>
        <end position="111"/>
    </location>
</feature>
<dbReference type="Gene3D" id="1.20.1250.20">
    <property type="entry name" value="MFS general substrate transporter like domains"/>
    <property type="match status" value="1"/>
</dbReference>
<evidence type="ECO:0000313" key="9">
    <source>
        <dbReference type="EMBL" id="GBO94688.1"/>
    </source>
</evidence>
<keyword evidence="2" id="KW-0813">Transport</keyword>
<dbReference type="AlphaFoldDB" id="A0A388SEH2"/>
<feature type="transmembrane region" description="Helical" evidence="7">
    <location>
        <begin position="27"/>
        <end position="52"/>
    </location>
</feature>
<evidence type="ECO:0000256" key="6">
    <source>
        <dbReference type="ARBA" id="ARBA00023136"/>
    </source>
</evidence>
<dbReference type="RefSeq" id="WP_116270908.1">
    <property type="nucleotide sequence ID" value="NZ_BGZJ01000002.1"/>
</dbReference>
<organism evidence="9 10">
    <name type="scientific">Mesosutterella multiformis</name>
    <dbReference type="NCBI Taxonomy" id="2259133"/>
    <lineage>
        <taxon>Bacteria</taxon>
        <taxon>Pseudomonadati</taxon>
        <taxon>Pseudomonadota</taxon>
        <taxon>Betaproteobacteria</taxon>
        <taxon>Burkholderiales</taxon>
        <taxon>Sutterellaceae</taxon>
        <taxon>Mesosutterella</taxon>
    </lineage>
</organism>
<feature type="transmembrane region" description="Helical" evidence="7">
    <location>
        <begin position="117"/>
        <end position="141"/>
    </location>
</feature>
<reference evidence="9 10" key="1">
    <citation type="journal article" date="2018" name="Int. J. Syst. Evol. Microbiol.">
        <title>Mesosutterella multiformis gen. nov., sp. nov., a member of the family Sutterellaceae and Sutterella megalosphaeroides sp. nov., isolated from human faeces.</title>
        <authorList>
            <person name="Sakamoto M."/>
            <person name="Ikeyama N."/>
            <person name="Kunihiro T."/>
            <person name="Iino T."/>
            <person name="Yuki M."/>
            <person name="Ohkuma M."/>
        </authorList>
    </citation>
    <scope>NUCLEOTIDE SEQUENCE [LARGE SCALE GENOMIC DNA]</scope>
    <source>
        <strain evidence="9 10">4NBBH2</strain>
    </source>
</reference>
<keyword evidence="10" id="KW-1185">Reference proteome</keyword>
<dbReference type="SUPFAM" id="SSF103473">
    <property type="entry name" value="MFS general substrate transporter"/>
    <property type="match status" value="1"/>
</dbReference>
<dbReference type="Proteomes" id="UP000266091">
    <property type="component" value="Unassembled WGS sequence"/>
</dbReference>
<name>A0A388SEH2_9BURK</name>
<feature type="transmembrane region" description="Helical" evidence="7">
    <location>
        <begin position="64"/>
        <end position="84"/>
    </location>
</feature>
<comment type="subcellular location">
    <subcellularLocation>
        <location evidence="1">Cell membrane</location>
        <topology evidence="1">Multi-pass membrane protein</topology>
    </subcellularLocation>
</comment>
<keyword evidence="4 7" id="KW-0812">Transmembrane</keyword>
<dbReference type="InterPro" id="IPR036259">
    <property type="entry name" value="MFS_trans_sf"/>
</dbReference>
<evidence type="ECO:0000256" key="1">
    <source>
        <dbReference type="ARBA" id="ARBA00004651"/>
    </source>
</evidence>
<evidence type="ECO:0000259" key="8">
    <source>
        <dbReference type="PROSITE" id="PS50850"/>
    </source>
</evidence>
<gene>
    <name evidence="9" type="ORF">MESMUL_20420</name>
</gene>
<evidence type="ECO:0000256" key="5">
    <source>
        <dbReference type="ARBA" id="ARBA00022989"/>
    </source>
</evidence>
<evidence type="ECO:0000313" key="10">
    <source>
        <dbReference type="Proteomes" id="UP000266091"/>
    </source>
</evidence>
<evidence type="ECO:0000256" key="3">
    <source>
        <dbReference type="ARBA" id="ARBA00022475"/>
    </source>
</evidence>
<dbReference type="Pfam" id="PF07690">
    <property type="entry name" value="MFS_1"/>
    <property type="match status" value="1"/>
</dbReference>
<dbReference type="GO" id="GO:0005886">
    <property type="term" value="C:plasma membrane"/>
    <property type="evidence" value="ECO:0007669"/>
    <property type="project" value="UniProtKB-SubCell"/>
</dbReference>
<keyword evidence="3" id="KW-1003">Cell membrane</keyword>
<evidence type="ECO:0000256" key="4">
    <source>
        <dbReference type="ARBA" id="ARBA00022692"/>
    </source>
</evidence>
<comment type="caution">
    <text evidence="9">The sequence shown here is derived from an EMBL/GenBank/DDBJ whole genome shotgun (WGS) entry which is preliminary data.</text>
</comment>
<evidence type="ECO:0000256" key="2">
    <source>
        <dbReference type="ARBA" id="ARBA00022448"/>
    </source>
</evidence>
<protein>
    <recommendedName>
        <fullName evidence="8">Major facilitator superfamily (MFS) profile domain-containing protein</fullName>
    </recommendedName>
</protein>
<proteinExistence type="predicted"/>
<dbReference type="InterPro" id="IPR020846">
    <property type="entry name" value="MFS_dom"/>
</dbReference>
<dbReference type="PROSITE" id="PS50850">
    <property type="entry name" value="MFS"/>
    <property type="match status" value="1"/>
</dbReference>
<dbReference type="GO" id="GO:0022857">
    <property type="term" value="F:transmembrane transporter activity"/>
    <property type="evidence" value="ECO:0007669"/>
    <property type="project" value="InterPro"/>
</dbReference>
<feature type="transmembrane region" description="Helical" evidence="7">
    <location>
        <begin position="153"/>
        <end position="172"/>
    </location>
</feature>
<feature type="domain" description="Major facilitator superfamily (MFS) profile" evidence="8">
    <location>
        <begin position="1"/>
        <end position="208"/>
    </location>
</feature>
<sequence length="209" mass="22856">MRETKREAQSATAPKAKFTDLLKNRNLLLTYLLVFCSLYGFFVMCTWLPVYLEEVRGIARSDTGFVSSLVAWTSIPAALLYGYISDKIGKRRPVVLCLLPLAACSILLMLLTKSHALMITALVCYGFFGKLATDPLTIALVADNTPRNQLSTAFGIFNFVGMSSAIIAPYATGLLRDITGSWNSGFYVAVGLLILGIVAVLCIKEKKQI</sequence>
<dbReference type="PANTHER" id="PTHR23517:SF3">
    <property type="entry name" value="INTEGRAL MEMBRANE TRANSPORT PROTEIN"/>
    <property type="match status" value="1"/>
</dbReference>
<dbReference type="OrthoDB" id="5441967at2"/>
<dbReference type="PANTHER" id="PTHR23517">
    <property type="entry name" value="RESISTANCE PROTEIN MDTM, PUTATIVE-RELATED-RELATED"/>
    <property type="match status" value="1"/>
</dbReference>
<keyword evidence="6 7" id="KW-0472">Membrane</keyword>
<evidence type="ECO:0000256" key="7">
    <source>
        <dbReference type="SAM" id="Phobius"/>
    </source>
</evidence>
<dbReference type="InterPro" id="IPR011701">
    <property type="entry name" value="MFS"/>
</dbReference>
<dbReference type="InterPro" id="IPR050171">
    <property type="entry name" value="MFS_Transporters"/>
</dbReference>
<dbReference type="EMBL" id="BGZJ01000002">
    <property type="protein sequence ID" value="GBO94688.1"/>
    <property type="molecule type" value="Genomic_DNA"/>
</dbReference>